<feature type="domain" description="DUF7094" evidence="1">
    <location>
        <begin position="199"/>
        <end position="297"/>
    </location>
</feature>
<dbReference type="Proteomes" id="UP000199607">
    <property type="component" value="Unassembled WGS sequence"/>
</dbReference>
<protein>
    <submittedName>
        <fullName evidence="3">Uncharacterized protein</fullName>
    </submittedName>
</protein>
<feature type="domain" description="DUF7096" evidence="2">
    <location>
        <begin position="34"/>
        <end position="193"/>
    </location>
</feature>
<evidence type="ECO:0000259" key="1">
    <source>
        <dbReference type="Pfam" id="PF23375"/>
    </source>
</evidence>
<sequence>MNAERTKRPQLAAVVAVSMLLLSGFAGTGVALSPVDNHETAAEPLRTLNGTRSQTLTVETNAAVGLTLRNDALDDRLATLAQREQLASGTSTNQTTVLTDELRTIRKETNQLTTREAEVLERHALHNVTTEELLYELARIDASAQQLEHRHTAAVTRLDDLSATGVDTWKLRADLMTLQGPVRAQVADVAVGAANESVVSVEASAQSLTLETRAGTDTIVERYDAGYLDATADEPATIEGVTDLIATTYPTEWENRTGYTIRRIDADLLYVEFEYTDGTIVAYIDRPTARIFKEFHYGLRSSEFSSDNESVFTASLSTVPSYHYRHTFVME</sequence>
<evidence type="ECO:0000313" key="4">
    <source>
        <dbReference type="Proteomes" id="UP000199607"/>
    </source>
</evidence>
<proteinExistence type="predicted"/>
<evidence type="ECO:0000313" key="3">
    <source>
        <dbReference type="EMBL" id="SFL55305.1"/>
    </source>
</evidence>
<gene>
    <name evidence="3" type="ORF">SAMN04487950_4184</name>
</gene>
<dbReference type="InterPro" id="IPR055520">
    <property type="entry name" value="DUF7094"/>
</dbReference>
<dbReference type="RefSeq" id="WP_089872115.1">
    <property type="nucleotide sequence ID" value="NZ_FOTC01000008.1"/>
</dbReference>
<accession>A0A1I4IM16</accession>
<dbReference type="InterPro" id="IPR055522">
    <property type="entry name" value="DUF7096"/>
</dbReference>
<dbReference type="Pfam" id="PF23379">
    <property type="entry name" value="DUF7096"/>
    <property type="match status" value="1"/>
</dbReference>
<organism evidence="3 4">
    <name type="scientific">Halogranum rubrum</name>
    <dbReference type="NCBI Taxonomy" id="553466"/>
    <lineage>
        <taxon>Archaea</taxon>
        <taxon>Methanobacteriati</taxon>
        <taxon>Methanobacteriota</taxon>
        <taxon>Stenosarchaea group</taxon>
        <taxon>Halobacteria</taxon>
        <taxon>Halobacteriales</taxon>
        <taxon>Haloferacaceae</taxon>
    </lineage>
</organism>
<keyword evidence="4" id="KW-1185">Reference proteome</keyword>
<dbReference type="Pfam" id="PF23375">
    <property type="entry name" value="DUF7094"/>
    <property type="match status" value="1"/>
</dbReference>
<dbReference type="EMBL" id="FOTC01000008">
    <property type="protein sequence ID" value="SFL55305.1"/>
    <property type="molecule type" value="Genomic_DNA"/>
</dbReference>
<reference evidence="4" key="1">
    <citation type="submission" date="2016-10" db="EMBL/GenBank/DDBJ databases">
        <authorList>
            <person name="Varghese N."/>
            <person name="Submissions S."/>
        </authorList>
    </citation>
    <scope>NUCLEOTIDE SEQUENCE [LARGE SCALE GENOMIC DNA]</scope>
    <source>
        <strain evidence="4">CGMCC 1.7738</strain>
    </source>
</reference>
<evidence type="ECO:0000259" key="2">
    <source>
        <dbReference type="Pfam" id="PF23379"/>
    </source>
</evidence>
<name>A0A1I4IM16_9EURY</name>
<dbReference type="AlphaFoldDB" id="A0A1I4IM16"/>